<evidence type="ECO:0000313" key="2">
    <source>
        <dbReference type="EMBL" id="MEV0366361.1"/>
    </source>
</evidence>
<organism evidence="2 3">
    <name type="scientific">Nocardia fusca</name>
    <dbReference type="NCBI Taxonomy" id="941183"/>
    <lineage>
        <taxon>Bacteria</taxon>
        <taxon>Bacillati</taxon>
        <taxon>Actinomycetota</taxon>
        <taxon>Actinomycetes</taxon>
        <taxon>Mycobacteriales</taxon>
        <taxon>Nocardiaceae</taxon>
        <taxon>Nocardia</taxon>
    </lineage>
</organism>
<sequence>MTAALMSSTACGTDDSQTAPEDCSTLDAGQSWYGDNKERIARFISETGRCGAAGSGMAPLAVFDWDNTVVKNDVGVPLSTARRPRLGQRGPALHSRGHRGLATACGDAEPNTALRTSTNAACADELISVADSAETTTGKPAFAISTIAAPTPATRLSFS</sequence>
<comment type="caution">
    <text evidence="2">The sequence shown here is derived from an EMBL/GenBank/DDBJ whole genome shotgun (WGS) entry which is preliminary data.</text>
</comment>
<keyword evidence="3" id="KW-1185">Reference proteome</keyword>
<protein>
    <recommendedName>
        <fullName evidence="4">Haloacid dehalogenase-like hydrolase</fullName>
    </recommendedName>
</protein>
<feature type="region of interest" description="Disordered" evidence="1">
    <location>
        <begin position="1"/>
        <end position="22"/>
    </location>
</feature>
<accession>A0ABV3FF98</accession>
<evidence type="ECO:0008006" key="4">
    <source>
        <dbReference type="Google" id="ProtNLM"/>
    </source>
</evidence>
<reference evidence="2 3" key="1">
    <citation type="submission" date="2024-06" db="EMBL/GenBank/DDBJ databases">
        <title>The Natural Products Discovery Center: Release of the First 8490 Sequenced Strains for Exploring Actinobacteria Biosynthetic Diversity.</title>
        <authorList>
            <person name="Kalkreuter E."/>
            <person name="Kautsar S.A."/>
            <person name="Yang D."/>
            <person name="Bader C.D."/>
            <person name="Teijaro C.N."/>
            <person name="Fluegel L."/>
            <person name="Davis C.M."/>
            <person name="Simpson J.R."/>
            <person name="Lauterbach L."/>
            <person name="Steele A.D."/>
            <person name="Gui C."/>
            <person name="Meng S."/>
            <person name="Li G."/>
            <person name="Viehrig K."/>
            <person name="Ye F."/>
            <person name="Su P."/>
            <person name="Kiefer A.F."/>
            <person name="Nichols A."/>
            <person name="Cepeda A.J."/>
            <person name="Yan W."/>
            <person name="Fan B."/>
            <person name="Jiang Y."/>
            <person name="Adhikari A."/>
            <person name="Zheng C.-J."/>
            <person name="Schuster L."/>
            <person name="Cowan T.M."/>
            <person name="Smanski M.J."/>
            <person name="Chevrette M.G."/>
            <person name="De Carvalho L.P.S."/>
            <person name="Shen B."/>
        </authorList>
    </citation>
    <scope>NUCLEOTIDE SEQUENCE [LARGE SCALE GENOMIC DNA]</scope>
    <source>
        <strain evidence="2 3">NPDC050671</strain>
    </source>
</reference>
<dbReference type="Gene3D" id="3.40.50.1000">
    <property type="entry name" value="HAD superfamily/HAD-like"/>
    <property type="match status" value="1"/>
</dbReference>
<dbReference type="InterPro" id="IPR023214">
    <property type="entry name" value="HAD_sf"/>
</dbReference>
<feature type="compositionally biased region" description="Polar residues" evidence="1">
    <location>
        <begin position="1"/>
        <end position="19"/>
    </location>
</feature>
<gene>
    <name evidence="2" type="ORF">AB0H72_27040</name>
</gene>
<name>A0ABV3FF98_9NOCA</name>
<proteinExistence type="predicted"/>
<evidence type="ECO:0000313" key="3">
    <source>
        <dbReference type="Proteomes" id="UP001551658"/>
    </source>
</evidence>
<dbReference type="Proteomes" id="UP001551658">
    <property type="component" value="Unassembled WGS sequence"/>
</dbReference>
<dbReference type="RefSeq" id="WP_357984201.1">
    <property type="nucleotide sequence ID" value="NZ_JBFAIH010000019.1"/>
</dbReference>
<evidence type="ECO:0000256" key="1">
    <source>
        <dbReference type="SAM" id="MobiDB-lite"/>
    </source>
</evidence>
<dbReference type="EMBL" id="JBFAIH010000019">
    <property type="protein sequence ID" value="MEV0366361.1"/>
    <property type="molecule type" value="Genomic_DNA"/>
</dbReference>